<organism evidence="2 3">
    <name type="scientific">Prochlorococcus marinus (strain SARG / CCMP1375 / SS120)</name>
    <dbReference type="NCBI Taxonomy" id="167539"/>
    <lineage>
        <taxon>Bacteria</taxon>
        <taxon>Bacillati</taxon>
        <taxon>Cyanobacteriota</taxon>
        <taxon>Cyanophyceae</taxon>
        <taxon>Synechococcales</taxon>
        <taxon>Prochlorococcaceae</taxon>
        <taxon>Prochlorococcus</taxon>
    </lineage>
</organism>
<keyword evidence="1" id="KW-0812">Transmembrane</keyword>
<keyword evidence="3" id="KW-1185">Reference proteome</keyword>
<accession>Q7VAQ1</accession>
<keyword evidence="1" id="KW-1133">Transmembrane helix</keyword>
<reference evidence="2 3" key="1">
    <citation type="journal article" date="2003" name="Proc. Natl. Acad. Sci. U.S.A.">
        <title>Genome sequence of the cyanobacterium Prochlorococcus marinus SS120, a nearly minimal oxyphototrophic genome.</title>
        <authorList>
            <person name="Dufresne A."/>
            <person name="Salanoubat M."/>
            <person name="Partensky F."/>
            <person name="Artiguenave F."/>
            <person name="Axmann I.M."/>
            <person name="Barbe V."/>
            <person name="Duprat S."/>
            <person name="Galperin M.Y."/>
            <person name="Koonin E.V."/>
            <person name="Le Gall F."/>
            <person name="Makarova K.S."/>
            <person name="Ostrowski M."/>
            <person name="Oztas S."/>
            <person name="Robert C."/>
            <person name="Rogozin I.B."/>
            <person name="Scanlan D.J."/>
            <person name="Tandeau de Marsac N."/>
            <person name="Weissenbach J."/>
            <person name="Wincker P."/>
            <person name="Wolf Y.I."/>
            <person name="Hess W.R."/>
        </authorList>
    </citation>
    <scope>NUCLEOTIDE SEQUENCE [LARGE SCALE GENOMIC DNA]</scope>
    <source>
        <strain evidence="3">SARG / CCMP1375 / SS120</strain>
    </source>
</reference>
<dbReference type="RefSeq" id="WP_011125557.1">
    <property type="nucleotide sequence ID" value="NC_005042.1"/>
</dbReference>
<feature type="transmembrane region" description="Helical" evidence="1">
    <location>
        <begin position="40"/>
        <end position="61"/>
    </location>
</feature>
<dbReference type="PANTHER" id="PTHR35550">
    <property type="match status" value="1"/>
</dbReference>
<dbReference type="HOGENOM" id="CLU_108245_1_0_3"/>
<proteinExistence type="predicted"/>
<keyword evidence="1" id="KW-0472">Membrane</keyword>
<dbReference type="Pfam" id="PF11317">
    <property type="entry name" value="DUF3119"/>
    <property type="match status" value="1"/>
</dbReference>
<protein>
    <submittedName>
        <fullName evidence="2">Uncharacterized membrane protein</fullName>
    </submittedName>
</protein>
<dbReference type="InterPro" id="IPR021467">
    <property type="entry name" value="DUF3119"/>
</dbReference>
<dbReference type="eggNOG" id="ENOG50318U5">
    <property type="taxonomic scope" value="Bacteria"/>
</dbReference>
<dbReference type="KEGG" id="pma:Pro_1406"/>
<dbReference type="EnsemblBacteria" id="AAQ00450">
    <property type="protein sequence ID" value="AAQ00450"/>
    <property type="gene ID" value="Pro_1406"/>
</dbReference>
<dbReference type="OrthoDB" id="513456at2"/>
<evidence type="ECO:0000313" key="3">
    <source>
        <dbReference type="Proteomes" id="UP000001420"/>
    </source>
</evidence>
<gene>
    <name evidence="2" type="ordered locus">Pro_1406</name>
</gene>
<dbReference type="Proteomes" id="UP000001420">
    <property type="component" value="Chromosome"/>
</dbReference>
<dbReference type="PANTHER" id="PTHR35550:SF2">
    <property type="entry name" value="OS05G0401200 PROTEIN"/>
    <property type="match status" value="1"/>
</dbReference>
<dbReference type="STRING" id="167539.Pro_1406"/>
<feature type="transmembrane region" description="Helical" evidence="1">
    <location>
        <begin position="12"/>
        <end position="34"/>
    </location>
</feature>
<name>Q7VAQ1_PROMA</name>
<dbReference type="AlphaFoldDB" id="Q7VAQ1"/>
<evidence type="ECO:0000256" key="1">
    <source>
        <dbReference type="SAM" id="Phobius"/>
    </source>
</evidence>
<dbReference type="EMBL" id="AE017126">
    <property type="protein sequence ID" value="AAQ00450.1"/>
    <property type="molecule type" value="Genomic_DNA"/>
</dbReference>
<sequence>MKSSSPTDNAEVVILEPMYRLPLLIILIGIFSLISPFQTWIGITISSFGLFLLIQSFTLRLKFTSEDLIVMQLGKEIRCFPFKNWLAWRIFLPQLPGILYFRETASPHLLPILFDRTMLETQLKLRVGSKEITQK</sequence>
<dbReference type="PATRIC" id="fig|167539.5.peg.1472"/>
<evidence type="ECO:0000313" key="2">
    <source>
        <dbReference type="EMBL" id="AAQ00450.1"/>
    </source>
</evidence>